<feature type="compositionally biased region" description="Polar residues" evidence="6">
    <location>
        <begin position="767"/>
        <end position="778"/>
    </location>
</feature>
<comment type="cofactor">
    <cofactor evidence="1">
        <name>FAD</name>
        <dbReference type="ChEBI" id="CHEBI:57692"/>
    </cofactor>
</comment>
<evidence type="ECO:0000256" key="5">
    <source>
        <dbReference type="ARBA" id="ARBA00023002"/>
    </source>
</evidence>
<feature type="compositionally biased region" description="Low complexity" evidence="6">
    <location>
        <begin position="654"/>
        <end position="667"/>
    </location>
</feature>
<feature type="chain" id="PRO_5042149367" evidence="8">
    <location>
        <begin position="19"/>
        <end position="839"/>
    </location>
</feature>
<keyword evidence="5" id="KW-0560">Oxidoreductase</keyword>
<dbReference type="InterPro" id="IPR007867">
    <property type="entry name" value="GMC_OxRtase_C"/>
</dbReference>
<dbReference type="EMBL" id="CP086717">
    <property type="protein sequence ID" value="WOO81976.1"/>
    <property type="molecule type" value="Genomic_DNA"/>
</dbReference>
<feature type="transmembrane region" description="Helical" evidence="7">
    <location>
        <begin position="694"/>
        <end position="716"/>
    </location>
</feature>
<keyword evidence="8" id="KW-0732">Signal</keyword>
<feature type="region of interest" description="Disordered" evidence="6">
    <location>
        <begin position="644"/>
        <end position="684"/>
    </location>
</feature>
<evidence type="ECO:0000256" key="7">
    <source>
        <dbReference type="SAM" id="Phobius"/>
    </source>
</evidence>
<dbReference type="GO" id="GO:0050660">
    <property type="term" value="F:flavin adenine dinucleotide binding"/>
    <property type="evidence" value="ECO:0007669"/>
    <property type="project" value="InterPro"/>
</dbReference>
<name>A0AAF0YCJ4_9TREE</name>
<comment type="similarity">
    <text evidence="2">Belongs to the GMC oxidoreductase family.</text>
</comment>
<gene>
    <name evidence="11" type="primary">xptC_0</name>
    <name evidence="11" type="ORF">LOC62_04G005482</name>
</gene>
<evidence type="ECO:0000256" key="8">
    <source>
        <dbReference type="SAM" id="SignalP"/>
    </source>
</evidence>
<keyword evidence="12" id="KW-1185">Reference proteome</keyword>
<dbReference type="Gene3D" id="3.50.50.60">
    <property type="entry name" value="FAD/NAD(P)-binding domain"/>
    <property type="match status" value="1"/>
</dbReference>
<dbReference type="InterPro" id="IPR027424">
    <property type="entry name" value="Glucose_Oxidase_domain_2"/>
</dbReference>
<dbReference type="SUPFAM" id="SSF54373">
    <property type="entry name" value="FAD-linked reductases, C-terminal domain"/>
    <property type="match status" value="1"/>
</dbReference>
<evidence type="ECO:0000256" key="3">
    <source>
        <dbReference type="ARBA" id="ARBA00022630"/>
    </source>
</evidence>
<evidence type="ECO:0000256" key="4">
    <source>
        <dbReference type="ARBA" id="ARBA00022827"/>
    </source>
</evidence>
<dbReference type="Pfam" id="PF00732">
    <property type="entry name" value="GMC_oxred_N"/>
    <property type="match status" value="1"/>
</dbReference>
<feature type="signal peptide" evidence="8">
    <location>
        <begin position="1"/>
        <end position="18"/>
    </location>
</feature>
<keyword evidence="7" id="KW-0812">Transmembrane</keyword>
<evidence type="ECO:0000256" key="2">
    <source>
        <dbReference type="ARBA" id="ARBA00010790"/>
    </source>
</evidence>
<dbReference type="InterPro" id="IPR036188">
    <property type="entry name" value="FAD/NAD-bd_sf"/>
</dbReference>
<keyword evidence="7" id="KW-0472">Membrane</keyword>
<dbReference type="InterPro" id="IPR012132">
    <property type="entry name" value="GMC_OxRdtase"/>
</dbReference>
<keyword evidence="7" id="KW-1133">Transmembrane helix</keyword>
<feature type="domain" description="Glucose-methanol-choline oxidoreductase N-terminal" evidence="9">
    <location>
        <begin position="50"/>
        <end position="369"/>
    </location>
</feature>
<evidence type="ECO:0000313" key="12">
    <source>
        <dbReference type="Proteomes" id="UP000827549"/>
    </source>
</evidence>
<evidence type="ECO:0000256" key="1">
    <source>
        <dbReference type="ARBA" id="ARBA00001974"/>
    </source>
</evidence>
<proteinExistence type="inferred from homology"/>
<dbReference type="Gene3D" id="4.10.450.10">
    <property type="entry name" value="Glucose Oxidase, domain 2"/>
    <property type="match status" value="1"/>
</dbReference>
<dbReference type="GO" id="GO:0016614">
    <property type="term" value="F:oxidoreductase activity, acting on CH-OH group of donors"/>
    <property type="evidence" value="ECO:0007669"/>
    <property type="project" value="InterPro"/>
</dbReference>
<feature type="domain" description="Glucose-methanol-choline oxidoreductase C-terminal" evidence="10">
    <location>
        <begin position="501"/>
        <end position="634"/>
    </location>
</feature>
<keyword evidence="4" id="KW-0274">FAD</keyword>
<dbReference type="RefSeq" id="XP_062628008.1">
    <property type="nucleotide sequence ID" value="XM_062772024.1"/>
</dbReference>
<sequence>MLPTLALAALAAAVPVLGSKDDAFNSHMHRDIIRRAGITSDVTQVSGKAFDFIIAGGGLAGLALAGRLSEYSNQTVLVIEAGSDGSDYANNIDIPGYSYINSLTRPNMPTDWQYQTVSQASAGGVQKRWPRGKLLGGSAAVNGLFWCRGDSGEYDDWAALNPGANQTWNWAEMQKYINKAEQFHAPPQAQATQFNMKYDASVHGTSGPIQAGFSQYIYPFTSNWIPAWNAMGLPAHDLADGSTRGVMITPSTLNPTNQSRVDSKIGYIDPLPPRANLFILTGQQVTGIVFNGTKDASGNVVASGVSFSAGSGQTVYSVQANKEVILSGGVVGSAQILQLSGIGPQTVLQPLGINTLVDLPVGHNLQDHASYTLYFNTQQIDNWQQFANNAGAQAQALTEWQQSSTGLWTYVNEAVGYISYADMMGSNASAATAAQALNLQDMANQVTQMHNLPTSVQAGLAEQYKLLQSRLQDNTGQLEIILTMWGSGPNNIGIQMGIQHPFSRGTIFINSKDAFTAPTIDPSYFSVGPDAQILTAGSEWVRNLAKAGPFAQQITGESGASVGLTGQALTTYATTQAGTEFHPLGTCSMLPRAQGGVVDTNLLVYGTNNVRVVDASIMPLQVSAHLMASTYGIAEKAADIIKQAHWKPPPPPQSSTAATTTEQESTAVPGQATDSAVANAERPASKGLSSTAKLGIGIGVGVGVGLLLAILAFLCCCRRKNQKKASDEKGWYAQGQTQDNGAWDTGAAYREQDSFAMGDVPGRPQRPFSTAPSISTMATHDLPGQGTISRSGSEYGNLGAGDLPPGASHGTDSPYRDYPTPGQNSGISTPQGYPQQYRD</sequence>
<dbReference type="PANTHER" id="PTHR11552:SF218">
    <property type="entry name" value="GLUCOSE-METHANOL-CHOLINE OXIDOREDUCTASE N-TERMINAL DOMAIN-CONTAINING PROTEIN"/>
    <property type="match status" value="1"/>
</dbReference>
<evidence type="ECO:0000259" key="10">
    <source>
        <dbReference type="Pfam" id="PF05199"/>
    </source>
</evidence>
<dbReference type="GeneID" id="87808711"/>
<keyword evidence="3" id="KW-0285">Flavoprotein</keyword>
<dbReference type="InterPro" id="IPR000172">
    <property type="entry name" value="GMC_OxRdtase_N"/>
</dbReference>
<dbReference type="Proteomes" id="UP000827549">
    <property type="component" value="Chromosome 4"/>
</dbReference>
<dbReference type="Gene3D" id="3.30.560.10">
    <property type="entry name" value="Glucose Oxidase, domain 3"/>
    <property type="match status" value="1"/>
</dbReference>
<dbReference type="AlphaFoldDB" id="A0AAF0YCJ4"/>
<feature type="compositionally biased region" description="Polar residues" evidence="6">
    <location>
        <begin position="821"/>
        <end position="839"/>
    </location>
</feature>
<protein>
    <submittedName>
        <fullName evidence="11">Dehydrogenase xptC</fullName>
    </submittedName>
</protein>
<dbReference type="PANTHER" id="PTHR11552">
    <property type="entry name" value="GLUCOSE-METHANOL-CHOLINE GMC OXIDOREDUCTASE"/>
    <property type="match status" value="1"/>
</dbReference>
<dbReference type="Pfam" id="PF05199">
    <property type="entry name" value="GMC_oxred_C"/>
    <property type="match status" value="1"/>
</dbReference>
<feature type="region of interest" description="Disordered" evidence="6">
    <location>
        <begin position="756"/>
        <end position="839"/>
    </location>
</feature>
<accession>A0AAF0YCJ4</accession>
<evidence type="ECO:0000313" key="11">
    <source>
        <dbReference type="EMBL" id="WOO81976.1"/>
    </source>
</evidence>
<reference evidence="11" key="1">
    <citation type="submission" date="2023-10" db="EMBL/GenBank/DDBJ databases">
        <authorList>
            <person name="Noh H."/>
        </authorList>
    </citation>
    <scope>NUCLEOTIDE SEQUENCE</scope>
    <source>
        <strain evidence="11">DUCC4014</strain>
    </source>
</reference>
<evidence type="ECO:0000259" key="9">
    <source>
        <dbReference type="Pfam" id="PF00732"/>
    </source>
</evidence>
<dbReference type="SUPFAM" id="SSF51905">
    <property type="entry name" value="FAD/NAD(P)-binding domain"/>
    <property type="match status" value="1"/>
</dbReference>
<organism evidence="11 12">
    <name type="scientific">Vanrija pseudolonga</name>
    <dbReference type="NCBI Taxonomy" id="143232"/>
    <lineage>
        <taxon>Eukaryota</taxon>
        <taxon>Fungi</taxon>
        <taxon>Dikarya</taxon>
        <taxon>Basidiomycota</taxon>
        <taxon>Agaricomycotina</taxon>
        <taxon>Tremellomycetes</taxon>
        <taxon>Trichosporonales</taxon>
        <taxon>Trichosporonaceae</taxon>
        <taxon>Vanrija</taxon>
    </lineage>
</organism>
<evidence type="ECO:0000256" key="6">
    <source>
        <dbReference type="SAM" id="MobiDB-lite"/>
    </source>
</evidence>